<dbReference type="EMBL" id="BGPR01005957">
    <property type="protein sequence ID" value="GBN14856.1"/>
    <property type="molecule type" value="Genomic_DNA"/>
</dbReference>
<protein>
    <submittedName>
        <fullName evidence="2">Uncharacterized protein</fullName>
    </submittedName>
</protein>
<gene>
    <name evidence="2" type="ORF">AVEN_104173_1</name>
</gene>
<evidence type="ECO:0000313" key="3">
    <source>
        <dbReference type="Proteomes" id="UP000499080"/>
    </source>
</evidence>
<comment type="caution">
    <text evidence="2">The sequence shown here is derived from an EMBL/GenBank/DDBJ whole genome shotgun (WGS) entry which is preliminary data.</text>
</comment>
<name>A0A4Y2LMS6_ARAVE</name>
<accession>A0A4Y2LMS6</accession>
<evidence type="ECO:0000313" key="2">
    <source>
        <dbReference type="EMBL" id="GBN14856.1"/>
    </source>
</evidence>
<organism evidence="2 3">
    <name type="scientific">Araneus ventricosus</name>
    <name type="common">Orbweaver spider</name>
    <name type="synonym">Epeira ventricosa</name>
    <dbReference type="NCBI Taxonomy" id="182803"/>
    <lineage>
        <taxon>Eukaryota</taxon>
        <taxon>Metazoa</taxon>
        <taxon>Ecdysozoa</taxon>
        <taxon>Arthropoda</taxon>
        <taxon>Chelicerata</taxon>
        <taxon>Arachnida</taxon>
        <taxon>Araneae</taxon>
        <taxon>Araneomorphae</taxon>
        <taxon>Entelegynae</taxon>
        <taxon>Araneoidea</taxon>
        <taxon>Araneidae</taxon>
        <taxon>Araneus</taxon>
    </lineage>
</organism>
<feature type="region of interest" description="Disordered" evidence="1">
    <location>
        <begin position="31"/>
        <end position="79"/>
    </location>
</feature>
<sequence length="101" mass="11211">MEFWEHGKEEPIAKFENLSNLEQMVRNGGIQNNLKSKTPSADSNLGPRCECSSRTKDLPTLAPRVEGKNGTRNLPRGGRGVRMAGILRTLNLVSKQTLEHP</sequence>
<keyword evidence="3" id="KW-1185">Reference proteome</keyword>
<proteinExistence type="predicted"/>
<dbReference type="AlphaFoldDB" id="A0A4Y2LMS6"/>
<evidence type="ECO:0000256" key="1">
    <source>
        <dbReference type="SAM" id="MobiDB-lite"/>
    </source>
</evidence>
<dbReference type="Proteomes" id="UP000499080">
    <property type="component" value="Unassembled WGS sequence"/>
</dbReference>
<reference evidence="2 3" key="1">
    <citation type="journal article" date="2019" name="Sci. Rep.">
        <title>Orb-weaving spider Araneus ventricosus genome elucidates the spidroin gene catalogue.</title>
        <authorList>
            <person name="Kono N."/>
            <person name="Nakamura H."/>
            <person name="Ohtoshi R."/>
            <person name="Moran D.A.P."/>
            <person name="Shinohara A."/>
            <person name="Yoshida Y."/>
            <person name="Fujiwara M."/>
            <person name="Mori M."/>
            <person name="Tomita M."/>
            <person name="Arakawa K."/>
        </authorList>
    </citation>
    <scope>NUCLEOTIDE SEQUENCE [LARGE SCALE GENOMIC DNA]</scope>
</reference>
<feature type="compositionally biased region" description="Polar residues" evidence="1">
    <location>
        <begin position="31"/>
        <end position="43"/>
    </location>
</feature>